<dbReference type="AlphaFoldDB" id="A0A3P7DG29"/>
<evidence type="ECO:0000256" key="4">
    <source>
        <dbReference type="ARBA" id="ARBA00023242"/>
    </source>
</evidence>
<comment type="subcellular location">
    <subcellularLocation>
        <location evidence="1">Nucleus</location>
    </subcellularLocation>
</comment>
<dbReference type="PANTHER" id="PTHR48039">
    <property type="entry name" value="RNA-BINDING MOTIF PROTEIN 14B"/>
    <property type="match status" value="1"/>
</dbReference>
<evidence type="ECO:0000256" key="3">
    <source>
        <dbReference type="ARBA" id="ARBA00022884"/>
    </source>
</evidence>
<keyword evidence="3 5" id="KW-0694">RNA-binding</keyword>
<protein>
    <recommendedName>
        <fullName evidence="7">RRM domain-containing protein</fullName>
    </recommendedName>
</protein>
<dbReference type="CDD" id="cd12317">
    <property type="entry name" value="RRM4_RBM19_RRM3_MRD1"/>
    <property type="match status" value="1"/>
</dbReference>
<keyword evidence="4" id="KW-0539">Nucleus</keyword>
<dbReference type="OMA" id="FNNTCIQ"/>
<feature type="domain" description="RRM" evidence="7">
    <location>
        <begin position="203"/>
        <end position="275"/>
    </location>
</feature>
<dbReference type="Pfam" id="PF00076">
    <property type="entry name" value="RRM_1"/>
    <property type="match status" value="6"/>
</dbReference>
<reference evidence="8 9" key="1">
    <citation type="submission" date="2018-11" db="EMBL/GenBank/DDBJ databases">
        <authorList>
            <consortium name="Pathogen Informatics"/>
        </authorList>
    </citation>
    <scope>NUCLEOTIDE SEQUENCE [LARGE SCALE GENOMIC DNA]</scope>
</reference>
<evidence type="ECO:0000256" key="2">
    <source>
        <dbReference type="ARBA" id="ARBA00022737"/>
    </source>
</evidence>
<dbReference type="Gene3D" id="3.30.70.330">
    <property type="match status" value="6"/>
</dbReference>
<feature type="region of interest" description="Disordered" evidence="6">
    <location>
        <begin position="575"/>
        <end position="597"/>
    </location>
</feature>
<dbReference type="InterPro" id="IPR012677">
    <property type="entry name" value="Nucleotide-bd_a/b_plait_sf"/>
</dbReference>
<sequence>MLTPEKAFLAFGADGRGRGYVMMDGKAIRMSRLIVKGLPSNCTEEKLRNHFKSFGKITDCSLKYTRDGKFRRFAFVGFETDENAQKARDNLHSAFMGTSRLTVEECKPFGDETKPRAWSKYAKGSSAYKRLHPKEEEEKTKKIISVRGSSPSAKKMRKENDKEFYDFIEVQKSALPVASSSNDENNNNLMEELLSGVSGDTSLSLIIRGLPKTVKTKGIKDWFSPVKLKGIKIVRGSAEAIAFVTFFKESDVKKALKRNEQFFGGSKLEIAKVLSNRFSDEDVEDYVHMTREAEVEASVAKILETGRLFVRNLPYVCSDEDLRYLFKKYGEISDLQMIVSKKTGLCKGFAIVTYVFPESAVAAFSALDGSILKGRMLHILPGEEKREMEQIGITGKSAFQKTKIAKLKKEAGKSHSWNTLFLGANAVAETLAEKLDVGKSDLLLGQGEISAGVRMALAETRLVSETREYLLANGICLDVFSRPAAKRSNTVIIIKNLTTKVDTEELKRMFARHGPVKQLLMPPGGVTAILEMENPVDAQKAFNTLAYTRFRSQPLFLEWAPYDLFKLRKLESNDEDQKQHRPEIQTERKDNEFIKEDKKLRRSKKHRLIEKPVEVTELQEKGTKILVKNIITSPQEWLRSAGQNQLEGHHLLLVDALVESVETVKSETIAKDGGMQRQAEVEMQIAEIRNDDGDDNAKEKDDQLLPGTTLFVKNLSFKTTDEGLRNKFESRFRVRSATVSKKRGDATDATKALSMGFGFITFYQPEDAQQAIKDMQGVLLDGHCLMLKLSHREVVSDKIIARKGVDKLEQGEATKILIRNIPFQATRKEVKQLFATFGEIRAFRMPKKAGLFRLSVGASAEGHRGFGFVDFLTRADARRAFNGLVHSTHFYGRRLVLEWAKPDSNLEELREKAAANLNGNKGEVRLQKKMMRKIEQDLTVIDDD</sequence>
<evidence type="ECO:0000256" key="5">
    <source>
        <dbReference type="PROSITE-ProRule" id="PRU00176"/>
    </source>
</evidence>
<evidence type="ECO:0000259" key="7">
    <source>
        <dbReference type="PROSITE" id="PS50102"/>
    </source>
</evidence>
<keyword evidence="2" id="KW-0677">Repeat</keyword>
<dbReference type="SMART" id="SM00360">
    <property type="entry name" value="RRM"/>
    <property type="match status" value="6"/>
</dbReference>
<evidence type="ECO:0000313" key="8">
    <source>
        <dbReference type="EMBL" id="VDM08213.1"/>
    </source>
</evidence>
<accession>A0A3P7DG29</accession>
<dbReference type="Proteomes" id="UP000270924">
    <property type="component" value="Unassembled WGS sequence"/>
</dbReference>
<dbReference type="FunFam" id="3.30.70.330:FF:000738">
    <property type="entry name" value="RNA-binding motif protein 19"/>
    <property type="match status" value="1"/>
</dbReference>
<evidence type="ECO:0000256" key="6">
    <source>
        <dbReference type="SAM" id="MobiDB-lite"/>
    </source>
</evidence>
<dbReference type="InterPro" id="IPR051945">
    <property type="entry name" value="RRM_MRD1_RNA_proc_ribogen"/>
</dbReference>
<feature type="domain" description="RRM" evidence="7">
    <location>
        <begin position="490"/>
        <end position="562"/>
    </location>
</feature>
<dbReference type="InterPro" id="IPR000504">
    <property type="entry name" value="RRM_dom"/>
</dbReference>
<dbReference type="CDD" id="cd12318">
    <property type="entry name" value="RRM5_RBM19_like"/>
    <property type="match status" value="1"/>
</dbReference>
<keyword evidence="9" id="KW-1185">Reference proteome</keyword>
<dbReference type="EMBL" id="UYWW01000350">
    <property type="protein sequence ID" value="VDM08213.1"/>
    <property type="molecule type" value="Genomic_DNA"/>
</dbReference>
<dbReference type="PANTHER" id="PTHR48039:SF5">
    <property type="entry name" value="RNA-BINDING PROTEIN 28"/>
    <property type="match status" value="1"/>
</dbReference>
<dbReference type="SUPFAM" id="SSF54928">
    <property type="entry name" value="RNA-binding domain, RBD"/>
    <property type="match status" value="4"/>
</dbReference>
<evidence type="ECO:0000256" key="1">
    <source>
        <dbReference type="ARBA" id="ARBA00004123"/>
    </source>
</evidence>
<dbReference type="GO" id="GO:0005730">
    <property type="term" value="C:nucleolus"/>
    <property type="evidence" value="ECO:0007669"/>
    <property type="project" value="TreeGrafter"/>
</dbReference>
<dbReference type="InterPro" id="IPR035979">
    <property type="entry name" value="RBD_domain_sf"/>
</dbReference>
<dbReference type="InterPro" id="IPR034423">
    <property type="entry name" value="RBM19_RRM5"/>
</dbReference>
<dbReference type="PROSITE" id="PS50102">
    <property type="entry name" value="RRM"/>
    <property type="match status" value="6"/>
</dbReference>
<evidence type="ECO:0000313" key="9">
    <source>
        <dbReference type="Proteomes" id="UP000270924"/>
    </source>
</evidence>
<feature type="domain" description="RRM" evidence="7">
    <location>
        <begin position="814"/>
        <end position="902"/>
    </location>
</feature>
<feature type="domain" description="RRM" evidence="7">
    <location>
        <begin position="708"/>
        <end position="792"/>
    </location>
</feature>
<gene>
    <name evidence="8" type="ORF">WBA_LOCUS1599</name>
</gene>
<feature type="domain" description="RRM" evidence="7">
    <location>
        <begin position="31"/>
        <end position="108"/>
    </location>
</feature>
<dbReference type="FunCoup" id="A0A3P7DG29">
    <property type="interactions" value="2002"/>
</dbReference>
<dbReference type="OrthoDB" id="439639at2759"/>
<dbReference type="GO" id="GO:0003729">
    <property type="term" value="F:mRNA binding"/>
    <property type="evidence" value="ECO:0007669"/>
    <property type="project" value="TreeGrafter"/>
</dbReference>
<proteinExistence type="predicted"/>
<dbReference type="InParanoid" id="A0A3P7DG29"/>
<organism evidence="8 9">
    <name type="scientific">Wuchereria bancrofti</name>
    <dbReference type="NCBI Taxonomy" id="6293"/>
    <lineage>
        <taxon>Eukaryota</taxon>
        <taxon>Metazoa</taxon>
        <taxon>Ecdysozoa</taxon>
        <taxon>Nematoda</taxon>
        <taxon>Chromadorea</taxon>
        <taxon>Rhabditida</taxon>
        <taxon>Spirurina</taxon>
        <taxon>Spiruromorpha</taxon>
        <taxon>Filarioidea</taxon>
        <taxon>Onchocercidae</taxon>
        <taxon>Wuchereria</taxon>
    </lineage>
</organism>
<name>A0A3P7DG29_WUCBA</name>
<feature type="domain" description="RRM" evidence="7">
    <location>
        <begin position="306"/>
        <end position="384"/>
    </location>
</feature>